<name>G2YT17_BOTF4</name>
<protein>
    <submittedName>
        <fullName evidence="1">Uncharacterized protein</fullName>
    </submittedName>
</protein>
<reference evidence="2" key="1">
    <citation type="journal article" date="2011" name="PLoS Genet.">
        <title>Genomic analysis of the necrotrophic fungal pathogens Sclerotinia sclerotiorum and Botrytis cinerea.</title>
        <authorList>
            <person name="Amselem J."/>
            <person name="Cuomo C.A."/>
            <person name="van Kan J.A."/>
            <person name="Viaud M."/>
            <person name="Benito E.P."/>
            <person name="Couloux A."/>
            <person name="Coutinho P.M."/>
            <person name="de Vries R.P."/>
            <person name="Dyer P.S."/>
            <person name="Fillinger S."/>
            <person name="Fournier E."/>
            <person name="Gout L."/>
            <person name="Hahn M."/>
            <person name="Kohn L."/>
            <person name="Lapalu N."/>
            <person name="Plummer K.M."/>
            <person name="Pradier J.M."/>
            <person name="Quevillon E."/>
            <person name="Sharon A."/>
            <person name="Simon A."/>
            <person name="ten Have A."/>
            <person name="Tudzynski B."/>
            <person name="Tudzynski P."/>
            <person name="Wincker P."/>
            <person name="Andrew M."/>
            <person name="Anthouard V."/>
            <person name="Beever R.E."/>
            <person name="Beffa R."/>
            <person name="Benoit I."/>
            <person name="Bouzid O."/>
            <person name="Brault B."/>
            <person name="Chen Z."/>
            <person name="Choquer M."/>
            <person name="Collemare J."/>
            <person name="Cotton P."/>
            <person name="Danchin E.G."/>
            <person name="Da Silva C."/>
            <person name="Gautier A."/>
            <person name="Giraud C."/>
            <person name="Giraud T."/>
            <person name="Gonzalez C."/>
            <person name="Grossetete S."/>
            <person name="Guldener U."/>
            <person name="Henrissat B."/>
            <person name="Howlett B.J."/>
            <person name="Kodira C."/>
            <person name="Kretschmer M."/>
            <person name="Lappartient A."/>
            <person name="Leroch M."/>
            <person name="Levis C."/>
            <person name="Mauceli E."/>
            <person name="Neuveglise C."/>
            <person name="Oeser B."/>
            <person name="Pearson M."/>
            <person name="Poulain J."/>
            <person name="Poussereau N."/>
            <person name="Quesneville H."/>
            <person name="Rascle C."/>
            <person name="Schumacher J."/>
            <person name="Segurens B."/>
            <person name="Sexton A."/>
            <person name="Silva E."/>
            <person name="Sirven C."/>
            <person name="Soanes D.M."/>
            <person name="Talbot N.J."/>
            <person name="Templeton M."/>
            <person name="Yandava C."/>
            <person name="Yarden O."/>
            <person name="Zeng Q."/>
            <person name="Rollins J.A."/>
            <person name="Lebrun M.H."/>
            <person name="Dickman M."/>
        </authorList>
    </citation>
    <scope>NUCLEOTIDE SEQUENCE [LARGE SCALE GENOMIC DNA]</scope>
    <source>
        <strain evidence="2">T4</strain>
    </source>
</reference>
<evidence type="ECO:0000313" key="1">
    <source>
        <dbReference type="EMBL" id="CCD54921.1"/>
    </source>
</evidence>
<evidence type="ECO:0000313" key="2">
    <source>
        <dbReference type="Proteomes" id="UP000008177"/>
    </source>
</evidence>
<dbReference type="HOGENOM" id="CLU_2757520_0_0_1"/>
<accession>G2YT17</accession>
<dbReference type="Proteomes" id="UP000008177">
    <property type="component" value="Unplaced contigs"/>
</dbReference>
<dbReference type="EMBL" id="FQ790352">
    <property type="protein sequence ID" value="CCD54921.1"/>
    <property type="molecule type" value="Genomic_DNA"/>
</dbReference>
<proteinExistence type="predicted"/>
<gene>
    <name evidence="1" type="ORF">BofuT4_uP162100.1</name>
</gene>
<dbReference type="InParanoid" id="G2YT17"/>
<organism evidence="1 2">
    <name type="scientific">Botryotinia fuckeliana (strain T4)</name>
    <name type="common">Noble rot fungus</name>
    <name type="synonym">Botrytis cinerea</name>
    <dbReference type="NCBI Taxonomy" id="999810"/>
    <lineage>
        <taxon>Eukaryota</taxon>
        <taxon>Fungi</taxon>
        <taxon>Dikarya</taxon>
        <taxon>Ascomycota</taxon>
        <taxon>Pezizomycotina</taxon>
        <taxon>Leotiomycetes</taxon>
        <taxon>Helotiales</taxon>
        <taxon>Sclerotiniaceae</taxon>
        <taxon>Botrytis</taxon>
    </lineage>
</organism>
<sequence length="70" mass="8172">MFLRRGQFIDGIHPKHGPYPPFIYDVLCMQIFDASWKQKVPILHVLVNQWYALATGLPHLASRLLKINRT</sequence>
<dbReference type="AlphaFoldDB" id="G2YT17"/>